<sequence>MILAQFWRNKSQQVVALEITGHADAGPYGQDIVCAAVSAVTIGTINSLQQIAHANPQVQEDSEAGGYLKCRVDYQSLTKVQDLIAAQTLMLHCCQTIQAIATNYADFIQVKIEDFSS</sequence>
<keyword evidence="7" id="KW-0687">Ribonucleoprotein</keyword>
<dbReference type="GO" id="GO:0008234">
    <property type="term" value="F:cysteine-type peptidase activity"/>
    <property type="evidence" value="ECO:0007669"/>
    <property type="project" value="UniProtKB-KW"/>
</dbReference>
<protein>
    <recommendedName>
        <fullName evidence="6">Ribosomal processing cysteine protease Prp</fullName>
    </recommendedName>
</protein>
<organism evidence="7 8">
    <name type="scientific">Bombilactobacillus mellifer</name>
    <dbReference type="NCBI Taxonomy" id="1218492"/>
    <lineage>
        <taxon>Bacteria</taxon>
        <taxon>Bacillati</taxon>
        <taxon>Bacillota</taxon>
        <taxon>Bacilli</taxon>
        <taxon>Lactobacillales</taxon>
        <taxon>Lactobacillaceae</taxon>
        <taxon>Bombilactobacillus</taxon>
    </lineage>
</organism>
<dbReference type="SUPFAM" id="SSF118010">
    <property type="entry name" value="TM1457-like"/>
    <property type="match status" value="1"/>
</dbReference>
<dbReference type="PANTHER" id="PTHR39178:SF1">
    <property type="entry name" value="RIBOSOMAL-PROCESSING CYSTEINE PROTEASE PRP"/>
    <property type="match status" value="1"/>
</dbReference>
<dbReference type="Gene3D" id="3.30.70.1490">
    <property type="entry name" value="Cysteine protease Prp"/>
    <property type="match status" value="1"/>
</dbReference>
<dbReference type="CDD" id="cd16332">
    <property type="entry name" value="Prp-like"/>
    <property type="match status" value="1"/>
</dbReference>
<keyword evidence="7" id="KW-0689">Ribosomal protein</keyword>
<accession>A0A0F4LVR9</accession>
<comment type="caution">
    <text evidence="7">The sequence shown here is derived from an EMBL/GenBank/DDBJ whole genome shotgun (WGS) entry which is preliminary data.</text>
</comment>
<keyword evidence="1" id="KW-0690">Ribosome biogenesis</keyword>
<reference evidence="7 8" key="1">
    <citation type="submission" date="2015-01" db="EMBL/GenBank/DDBJ databases">
        <title>Comparative genomics of the lactic acid bacteria isolated from the honey bee gut.</title>
        <authorList>
            <person name="Ellegaard K.M."/>
            <person name="Tamarit D."/>
            <person name="Javelind E."/>
            <person name="Olofsson T."/>
            <person name="Andersson S.G."/>
            <person name="Vasquez A."/>
        </authorList>
    </citation>
    <scope>NUCLEOTIDE SEQUENCE [LARGE SCALE GENOMIC DNA]</scope>
    <source>
        <strain evidence="7 8">Bin4</strain>
    </source>
</reference>
<dbReference type="GO" id="GO:0005840">
    <property type="term" value="C:ribosome"/>
    <property type="evidence" value="ECO:0007669"/>
    <property type="project" value="UniProtKB-KW"/>
</dbReference>
<dbReference type="HOGENOM" id="CLU_140910_1_0_9"/>
<dbReference type="PATRIC" id="fig|1218492.5.peg.794"/>
<evidence type="ECO:0000313" key="7">
    <source>
        <dbReference type="EMBL" id="KJY62443.1"/>
    </source>
</evidence>
<dbReference type="RefSeq" id="WP_046316150.1">
    <property type="nucleotide sequence ID" value="NZ_JBHSZT010000001.1"/>
</dbReference>
<evidence type="ECO:0000256" key="5">
    <source>
        <dbReference type="ARBA" id="ARBA00044503"/>
    </source>
</evidence>
<evidence type="ECO:0000313" key="8">
    <source>
        <dbReference type="Proteomes" id="UP000033558"/>
    </source>
</evidence>
<comment type="similarity">
    <text evidence="5">Belongs to the Prp family.</text>
</comment>
<keyword evidence="4" id="KW-0788">Thiol protease</keyword>
<dbReference type="STRING" id="1218492.JG30_06580"/>
<dbReference type="Pfam" id="PF04327">
    <property type="entry name" value="Peptidase_Prp"/>
    <property type="match status" value="1"/>
</dbReference>
<dbReference type="GO" id="GO:0006508">
    <property type="term" value="P:proteolysis"/>
    <property type="evidence" value="ECO:0007669"/>
    <property type="project" value="UniProtKB-KW"/>
</dbReference>
<evidence type="ECO:0000256" key="2">
    <source>
        <dbReference type="ARBA" id="ARBA00022670"/>
    </source>
</evidence>
<dbReference type="PANTHER" id="PTHR39178">
    <property type="entry name" value="HYPOTHETICAL RIBOSOME-ASSOCIATED PROTEIN"/>
    <property type="match status" value="1"/>
</dbReference>
<keyword evidence="8" id="KW-1185">Reference proteome</keyword>
<name>A0A0F4LVR9_9LACO</name>
<dbReference type="AlphaFoldDB" id="A0A0F4LVR9"/>
<keyword evidence="2" id="KW-0645">Protease</keyword>
<evidence type="ECO:0000256" key="4">
    <source>
        <dbReference type="ARBA" id="ARBA00022807"/>
    </source>
</evidence>
<keyword evidence="3" id="KW-0378">Hydrolase</keyword>
<proteinExistence type="inferred from homology"/>
<dbReference type="GO" id="GO:0042254">
    <property type="term" value="P:ribosome biogenesis"/>
    <property type="evidence" value="ECO:0007669"/>
    <property type="project" value="UniProtKB-KW"/>
</dbReference>
<dbReference type="InterPro" id="IPR036764">
    <property type="entry name" value="Peptidase_Prp_sf"/>
</dbReference>
<evidence type="ECO:0000256" key="1">
    <source>
        <dbReference type="ARBA" id="ARBA00022517"/>
    </source>
</evidence>
<evidence type="ECO:0000256" key="3">
    <source>
        <dbReference type="ARBA" id="ARBA00022801"/>
    </source>
</evidence>
<evidence type="ECO:0000256" key="6">
    <source>
        <dbReference type="ARBA" id="ARBA00044538"/>
    </source>
</evidence>
<dbReference type="InterPro" id="IPR007422">
    <property type="entry name" value="Peptidase_Prp"/>
</dbReference>
<dbReference type="EMBL" id="JXJQ01000006">
    <property type="protein sequence ID" value="KJY62443.1"/>
    <property type="molecule type" value="Genomic_DNA"/>
</dbReference>
<dbReference type="Proteomes" id="UP000033558">
    <property type="component" value="Unassembled WGS sequence"/>
</dbReference>
<gene>
    <name evidence="7" type="ORF">JG30_06580</name>
</gene>
<dbReference type="OrthoDB" id="48998at2"/>